<organism evidence="1 2">
    <name type="scientific">Dokdonella ginsengisoli</name>
    <dbReference type="NCBI Taxonomy" id="363846"/>
    <lineage>
        <taxon>Bacteria</taxon>
        <taxon>Pseudomonadati</taxon>
        <taxon>Pseudomonadota</taxon>
        <taxon>Gammaproteobacteria</taxon>
        <taxon>Lysobacterales</taxon>
        <taxon>Rhodanobacteraceae</taxon>
        <taxon>Dokdonella</taxon>
    </lineage>
</organism>
<gene>
    <name evidence="1" type="ORF">ACFO6Q_12545</name>
</gene>
<protein>
    <submittedName>
        <fullName evidence="1">Uncharacterized protein</fullName>
    </submittedName>
</protein>
<name>A0ABV9R081_9GAMM</name>
<reference evidence="2" key="1">
    <citation type="journal article" date="2019" name="Int. J. Syst. Evol. Microbiol.">
        <title>The Global Catalogue of Microorganisms (GCM) 10K type strain sequencing project: providing services to taxonomists for standard genome sequencing and annotation.</title>
        <authorList>
            <consortium name="The Broad Institute Genomics Platform"/>
            <consortium name="The Broad Institute Genome Sequencing Center for Infectious Disease"/>
            <person name="Wu L."/>
            <person name="Ma J."/>
        </authorList>
    </citation>
    <scope>NUCLEOTIDE SEQUENCE [LARGE SCALE GENOMIC DNA]</scope>
    <source>
        <strain evidence="2">CCUG 30340</strain>
    </source>
</reference>
<dbReference type="Proteomes" id="UP001595886">
    <property type="component" value="Unassembled WGS sequence"/>
</dbReference>
<keyword evidence="2" id="KW-1185">Reference proteome</keyword>
<evidence type="ECO:0000313" key="1">
    <source>
        <dbReference type="EMBL" id="MFC4821157.1"/>
    </source>
</evidence>
<sequence length="446" mass="49584">MSMSASVAALVLATQLSQVQPLPTGSASITQQRDAVTKSERIMAEAQKRQGLLAQYLYMREARERDSNVPFRLIFNQYLSWFQTWVGDYAGSRITFSIAQPPEKGDSPAPMDGGYKPTPALDAIAELARDRQAIFLNENHNIALTRTLTVQLLPKLRELGYDTFAAETLYHDDDDLAKRGYPTADSGFYTEEPIYAEMVRTALKLGFRVVAYESESMATGDAREREQARNLYQRAFDKKHPKARLVVNAGFTHIQKAGKYFDGAAMAQHFAKLSGIDPVAVEQTVMIPHDITSGDHPVYRRIAQEVPFDAPIVFRNEAGALWSLRPQAFDASVVFPAENYRRGRPTWASIGGLRTPYGINADLCKDVYPCLVEARYAEEGDDAIPADRLVFELITQSTNAKDRVRTSSDAVPSGDLYLRPGRYRIVARDAANRQLGSTTTTIGTTP</sequence>
<dbReference type="RefSeq" id="WP_380021442.1">
    <property type="nucleotide sequence ID" value="NZ_JBHSHD010000010.1"/>
</dbReference>
<evidence type="ECO:0000313" key="2">
    <source>
        <dbReference type="Proteomes" id="UP001595886"/>
    </source>
</evidence>
<accession>A0ABV9R081</accession>
<dbReference type="EMBL" id="JBHSHD010000010">
    <property type="protein sequence ID" value="MFC4821157.1"/>
    <property type="molecule type" value="Genomic_DNA"/>
</dbReference>
<comment type="caution">
    <text evidence="1">The sequence shown here is derived from an EMBL/GenBank/DDBJ whole genome shotgun (WGS) entry which is preliminary data.</text>
</comment>
<proteinExistence type="predicted"/>